<reference evidence="3" key="2">
    <citation type="submission" date="2006-12" db="EMBL/GenBank/DDBJ databases">
        <authorList>
            <person name="Fouts D.E."/>
            <person name="Nelson K.E."/>
            <person name="Sebastian Y."/>
        </authorList>
    </citation>
    <scope>NUCLEOTIDE SEQUENCE [LARGE SCALE GENOMIC DNA]</scope>
    <source>
        <strain evidence="3">81-176</strain>
    </source>
</reference>
<organism evidence="1">
    <name type="scientific">Campylobacter jejuni subsp. jejuni serotype O:23/36 (strain 81-176)</name>
    <dbReference type="NCBI Taxonomy" id="354242"/>
    <lineage>
        <taxon>Bacteria</taxon>
        <taxon>Pseudomonadati</taxon>
        <taxon>Campylobacterota</taxon>
        <taxon>Epsilonproteobacteria</taxon>
        <taxon>Campylobacterales</taxon>
        <taxon>Campylobacteraceae</taxon>
        <taxon>Campylobacter</taxon>
    </lineage>
</organism>
<dbReference type="SMR" id="Q0Q7K3"/>
<protein>
    <recommendedName>
        <fullName evidence="4">DUF4917 family protein</fullName>
    </recommendedName>
</protein>
<proteinExistence type="predicted"/>
<reference evidence="2" key="3">
    <citation type="submission" date="2006-12" db="EMBL/GenBank/DDBJ databases">
        <authorList>
            <person name="Fouts D."/>
            <person name="Nelson K."/>
            <person name="Sebastian Y."/>
        </authorList>
    </citation>
    <scope>NUCLEOTIDE SEQUENCE</scope>
    <source>
        <strain evidence="2">81-176</strain>
    </source>
</reference>
<evidence type="ECO:0000313" key="2">
    <source>
        <dbReference type="EMBL" id="EAQ72392.1"/>
    </source>
</evidence>
<evidence type="ECO:0000313" key="1">
    <source>
        <dbReference type="EMBL" id="ABF83713.1"/>
    </source>
</evidence>
<dbReference type="EMBL" id="DQ493919">
    <property type="protein sequence ID" value="ABF83713.1"/>
    <property type="molecule type" value="Genomic_DNA"/>
</dbReference>
<evidence type="ECO:0008006" key="4">
    <source>
        <dbReference type="Google" id="ProtNLM"/>
    </source>
</evidence>
<evidence type="ECO:0000313" key="3">
    <source>
        <dbReference type="Proteomes" id="UP000000646"/>
    </source>
</evidence>
<dbReference type="HOGENOM" id="CLU_068423_0_0_7"/>
<accession>Q0Q7K3</accession>
<dbReference type="AlphaFoldDB" id="Q0Q7K3"/>
<reference evidence="1" key="1">
    <citation type="journal article" date="2006" name="Infect. Immun.">
        <title>Unique features of a highly pathogenic Campylobacter jejuni strain.</title>
        <authorList>
            <person name="Hofreuter D."/>
            <person name="Tsai J."/>
            <person name="Watson R.O."/>
            <person name="Novik V."/>
            <person name="Altman B."/>
            <person name="Benitez M."/>
            <person name="Clark C."/>
            <person name="Perbost C."/>
            <person name="Jarvie T."/>
            <person name="Du L."/>
            <person name="Galan J.E."/>
        </authorList>
    </citation>
    <scope>NUCLEOTIDE SEQUENCE</scope>
    <source>
        <strain evidence="1">81-176</strain>
    </source>
</reference>
<gene>
    <name evidence="2" type="ordered locus">CJJ81176_0779</name>
    <name evidence="1" type="ORF">cju19</name>
</gene>
<dbReference type="eggNOG" id="ENOG502ZX4F">
    <property type="taxonomic scope" value="Bacteria"/>
</dbReference>
<dbReference type="RefSeq" id="WP_002872157.1">
    <property type="nucleotide sequence ID" value="NC_008787.1"/>
</dbReference>
<dbReference type="EMBL" id="CP000538">
    <property type="protein sequence ID" value="EAQ72392.1"/>
    <property type="molecule type" value="Genomic_DNA"/>
</dbReference>
<dbReference type="KEGG" id="cjj:CJJ81176_0779"/>
<sequence length="329" mass="38620">MENKLFEYDEVLKQTDEKRHLLLGNGFSMAYDKNRFSFTSLLQSAIDNGIIEENSNIHKIFKNNNTSDFEEVVKILENTSKILKIYTQDERLCEQLSNDSEKLKNFLVDIITNNHPNKIQNQKKLNSTAQFIENYQKIFTLNYDLLLYWVIHKIMQNRKDFKDGFGGNDGEYVVFDESKKDITCFYLHGALHIFDNGNKIIKKTYSRTKKPLKEQITEELNNNRYPVFVSEGTSEQKKAKIIHNAYLNHCYKSLSYIDGDLIVFGTMLKSNDEHIQDAILKSKVKNIYFGVSSLEKGKNDLNSFIEKNNNLEKNKKQIFFYDYKSVKIW</sequence>
<dbReference type="InterPro" id="IPR032581">
    <property type="entry name" value="DUF4917"/>
</dbReference>
<name>Q0Q7K3_CAMJJ</name>
<dbReference type="Pfam" id="PF16263">
    <property type="entry name" value="DUF4917"/>
    <property type="match status" value="1"/>
</dbReference>
<dbReference type="Proteomes" id="UP000000646">
    <property type="component" value="Chromosome"/>
</dbReference>